<evidence type="ECO:0000256" key="1">
    <source>
        <dbReference type="ARBA" id="ARBA00010333"/>
    </source>
</evidence>
<dbReference type="Gene3D" id="3.40.190.10">
    <property type="entry name" value="Periplasmic binding protein-like II"/>
    <property type="match status" value="2"/>
</dbReference>
<feature type="signal peptide" evidence="2">
    <location>
        <begin position="1"/>
        <end position="19"/>
    </location>
</feature>
<dbReference type="SUPFAM" id="SSF53850">
    <property type="entry name" value="Periplasmic binding protein-like II"/>
    <property type="match status" value="1"/>
</dbReference>
<dbReference type="PANTHER" id="PTHR35936">
    <property type="entry name" value="MEMBRANE-BOUND LYTIC MUREIN TRANSGLYCOSYLASE F"/>
    <property type="match status" value="1"/>
</dbReference>
<evidence type="ECO:0000256" key="2">
    <source>
        <dbReference type="SAM" id="SignalP"/>
    </source>
</evidence>
<dbReference type="Proteomes" id="UP001595453">
    <property type="component" value="Unassembled WGS sequence"/>
</dbReference>
<protein>
    <submittedName>
        <fullName evidence="3">Substrate-binding periplasmic protein</fullName>
    </submittedName>
</protein>
<comment type="similarity">
    <text evidence="1">Belongs to the bacterial solute-binding protein 3 family.</text>
</comment>
<name>A0ABV7CNS0_9GAMM</name>
<dbReference type="RefSeq" id="WP_377127429.1">
    <property type="nucleotide sequence ID" value="NZ_JBHRSD010000039.1"/>
</dbReference>
<feature type="chain" id="PRO_5047538643" evidence="2">
    <location>
        <begin position="20"/>
        <end position="260"/>
    </location>
</feature>
<accession>A0ABV7CNS0</accession>
<keyword evidence="2" id="KW-0732">Signal</keyword>
<keyword evidence="4" id="KW-1185">Reference proteome</keyword>
<comment type="caution">
    <text evidence="3">The sequence shown here is derived from an EMBL/GenBank/DDBJ whole genome shotgun (WGS) entry which is preliminary data.</text>
</comment>
<reference evidence="4" key="1">
    <citation type="journal article" date="2019" name="Int. J. Syst. Evol. Microbiol.">
        <title>The Global Catalogue of Microorganisms (GCM) 10K type strain sequencing project: providing services to taxonomists for standard genome sequencing and annotation.</title>
        <authorList>
            <consortium name="The Broad Institute Genomics Platform"/>
            <consortium name="The Broad Institute Genome Sequencing Center for Infectious Disease"/>
            <person name="Wu L."/>
            <person name="Ma J."/>
        </authorList>
    </citation>
    <scope>NUCLEOTIDE SEQUENCE [LARGE SCALE GENOMIC DNA]</scope>
    <source>
        <strain evidence="4">KCTC 42730</strain>
    </source>
</reference>
<organism evidence="3 4">
    <name type="scientific">Pseudoalteromonas fenneropenaei</name>
    <dbReference type="NCBI Taxonomy" id="1737459"/>
    <lineage>
        <taxon>Bacteria</taxon>
        <taxon>Pseudomonadati</taxon>
        <taxon>Pseudomonadota</taxon>
        <taxon>Gammaproteobacteria</taxon>
        <taxon>Alteromonadales</taxon>
        <taxon>Pseudoalteromonadaceae</taxon>
        <taxon>Pseudoalteromonas</taxon>
    </lineage>
</organism>
<evidence type="ECO:0000313" key="3">
    <source>
        <dbReference type="EMBL" id="MFC3034334.1"/>
    </source>
</evidence>
<dbReference type="PANTHER" id="PTHR35936:SF25">
    <property type="entry name" value="ABC TRANSPORTER SUBSTRATE-BINDING PROTEIN"/>
    <property type="match status" value="1"/>
</dbReference>
<proteinExistence type="inferred from homology"/>
<gene>
    <name evidence="3" type="ORF">ACFOEE_17650</name>
</gene>
<dbReference type="EMBL" id="JBHRSD010000039">
    <property type="protein sequence ID" value="MFC3034334.1"/>
    <property type="molecule type" value="Genomic_DNA"/>
</dbReference>
<evidence type="ECO:0000313" key="4">
    <source>
        <dbReference type="Proteomes" id="UP001595453"/>
    </source>
</evidence>
<sequence length="260" mass="29604">MLKLLCLFVLSLFTQTVAAQHIYITTGEWPPYMDSKAEDKGCVARLIRDASAVSGAQVHFVFMPWERAYFEGLKNEYIGSAYWYYSAERAEAYHYTRNPITMESSYYYYLKEQPPKLDDLNGLVGHTLILTKGLTYPVALLDLIETKHINVVESTYTSKNFPLLLAGRGNVTILTQDTAQNYLEQLSAAERARLVQHPEPAFTMAGYLLVNHHNLNYAALFDYGLSHILADPIYYTNYQTSCPPLPLKAPPVIEARPFYH</sequence>